<feature type="transmembrane region" description="Helical" evidence="5">
    <location>
        <begin position="146"/>
        <end position="162"/>
    </location>
</feature>
<keyword evidence="4 5" id="KW-0472">Membrane</keyword>
<feature type="transmembrane region" description="Helical" evidence="5">
    <location>
        <begin position="315"/>
        <end position="333"/>
    </location>
</feature>
<reference evidence="6 7" key="1">
    <citation type="submission" date="2019-11" db="EMBL/GenBank/DDBJ databases">
        <title>Description of Pedobacter sp. LMG 31462T.</title>
        <authorList>
            <person name="Carlier A."/>
            <person name="Qi S."/>
            <person name="Vandamme P."/>
        </authorList>
    </citation>
    <scope>NUCLEOTIDE SEQUENCE [LARGE SCALE GENOMIC DNA]</scope>
    <source>
        <strain evidence="6 7">LMG 31462</strain>
    </source>
</reference>
<evidence type="ECO:0000256" key="3">
    <source>
        <dbReference type="ARBA" id="ARBA00022989"/>
    </source>
</evidence>
<feature type="transmembrane region" description="Helical" evidence="5">
    <location>
        <begin position="56"/>
        <end position="73"/>
    </location>
</feature>
<keyword evidence="7" id="KW-1185">Reference proteome</keyword>
<dbReference type="Gene3D" id="1.20.1250.20">
    <property type="entry name" value="MFS general substrate transporter like domains"/>
    <property type="match status" value="1"/>
</dbReference>
<keyword evidence="2 5" id="KW-0812">Transmembrane</keyword>
<feature type="transmembrane region" description="Helical" evidence="5">
    <location>
        <begin position="401"/>
        <end position="420"/>
    </location>
</feature>
<evidence type="ECO:0000256" key="4">
    <source>
        <dbReference type="ARBA" id="ARBA00023136"/>
    </source>
</evidence>
<evidence type="ECO:0000256" key="2">
    <source>
        <dbReference type="ARBA" id="ARBA00022692"/>
    </source>
</evidence>
<sequence length="548" mass="61648">MQTYKLGLFHDWVPRPVQLLLIILLTIPILGISGVYSTNIGDMMGSQGMLTEDLMMASYASALGMALVFPLALRTKQLFKTRHILLVSLSSLILGSFICATTDQAWVLIIANMIMGMIKAFAMMEVILPIMFIISPTGDRPKFYSVFYPLSIALAQIASYFATKLSFEYNWHLVYYYTMGILLFCLLLVLIFGHNYRGSKKVPFYQIDWLSFALILTSMMLLNYVLSYGRILDWWNDHSIKFSTFGFILLGTWFIQRQMILKRPFLSLDVFKRKSVWMSIVFIFLMGIFFGSSGIQSAFTTGVLKYSALSNAEINLMMALGAVAGGVFCFAWFRRKWSLKGLVCSGFGAFIAYHLILFFLFSPVIEINDLAFPVFLKGLGLTILYIAIGVYCADKLSLTELLAAVSILILFRSFIGPAFWSAVYSYELYAGQLKHTAFIVQHMDANDPLLTGRLNPLIQGAMSQGKSIEAAQSMGVSSVWAMVQAQATMAAAKEIFGWIVVSGGLVILFVLSYRFVPVNFRKLVNIRRRFRGQEILKREEEMLAAIAP</sequence>
<protein>
    <recommendedName>
        <fullName evidence="8">MFS transporter</fullName>
    </recommendedName>
</protein>
<dbReference type="EMBL" id="WNXC01000004">
    <property type="protein sequence ID" value="MBB2149938.1"/>
    <property type="molecule type" value="Genomic_DNA"/>
</dbReference>
<dbReference type="InterPro" id="IPR036259">
    <property type="entry name" value="MFS_trans_sf"/>
</dbReference>
<evidence type="ECO:0000256" key="1">
    <source>
        <dbReference type="ARBA" id="ARBA00004141"/>
    </source>
</evidence>
<feature type="transmembrane region" description="Helical" evidence="5">
    <location>
        <begin position="85"/>
        <end position="107"/>
    </location>
</feature>
<comment type="subcellular location">
    <subcellularLocation>
        <location evidence="1">Membrane</location>
        <topology evidence="1">Multi-pass membrane protein</topology>
    </subcellularLocation>
</comment>
<evidence type="ECO:0000256" key="5">
    <source>
        <dbReference type="SAM" id="Phobius"/>
    </source>
</evidence>
<feature type="transmembrane region" description="Helical" evidence="5">
    <location>
        <begin position="204"/>
        <end position="226"/>
    </location>
</feature>
<evidence type="ECO:0000313" key="6">
    <source>
        <dbReference type="EMBL" id="MBB2149938.1"/>
    </source>
</evidence>
<feature type="transmembrane region" description="Helical" evidence="5">
    <location>
        <begin position="342"/>
        <end position="362"/>
    </location>
</feature>
<keyword evidence="3 5" id="KW-1133">Transmembrane helix</keyword>
<feature type="transmembrane region" description="Helical" evidence="5">
    <location>
        <begin position="238"/>
        <end position="255"/>
    </location>
</feature>
<feature type="transmembrane region" description="Helical" evidence="5">
    <location>
        <begin position="374"/>
        <end position="394"/>
    </location>
</feature>
<dbReference type="RefSeq" id="WP_182958213.1">
    <property type="nucleotide sequence ID" value="NZ_WNXC01000004.1"/>
</dbReference>
<feature type="transmembrane region" description="Helical" evidence="5">
    <location>
        <begin position="12"/>
        <end position="36"/>
    </location>
</feature>
<gene>
    <name evidence="6" type="ORF">GM920_13635</name>
</gene>
<dbReference type="PANTHER" id="PTHR23501:SF5">
    <property type="entry name" value="TRANSPORT PROTEIN"/>
    <property type="match status" value="1"/>
</dbReference>
<proteinExistence type="predicted"/>
<organism evidence="6 7">
    <name type="scientific">Pedobacter gandavensis</name>
    <dbReference type="NCBI Taxonomy" id="2679963"/>
    <lineage>
        <taxon>Bacteria</taxon>
        <taxon>Pseudomonadati</taxon>
        <taxon>Bacteroidota</taxon>
        <taxon>Sphingobacteriia</taxon>
        <taxon>Sphingobacteriales</taxon>
        <taxon>Sphingobacteriaceae</taxon>
        <taxon>Pedobacter</taxon>
    </lineage>
</organism>
<comment type="caution">
    <text evidence="6">The sequence shown here is derived from an EMBL/GenBank/DDBJ whole genome shotgun (WGS) entry which is preliminary data.</text>
</comment>
<dbReference type="Proteomes" id="UP000636110">
    <property type="component" value="Unassembled WGS sequence"/>
</dbReference>
<dbReference type="PANTHER" id="PTHR23501">
    <property type="entry name" value="MAJOR FACILITATOR SUPERFAMILY"/>
    <property type="match status" value="1"/>
</dbReference>
<dbReference type="SUPFAM" id="SSF103473">
    <property type="entry name" value="MFS general substrate transporter"/>
    <property type="match status" value="1"/>
</dbReference>
<feature type="transmembrane region" description="Helical" evidence="5">
    <location>
        <begin position="113"/>
        <end position="134"/>
    </location>
</feature>
<feature type="transmembrane region" description="Helical" evidence="5">
    <location>
        <begin position="174"/>
        <end position="192"/>
    </location>
</feature>
<evidence type="ECO:0008006" key="8">
    <source>
        <dbReference type="Google" id="ProtNLM"/>
    </source>
</evidence>
<feature type="transmembrane region" description="Helical" evidence="5">
    <location>
        <begin position="276"/>
        <end position="295"/>
    </location>
</feature>
<name>A0ABR6EZR4_9SPHI</name>
<evidence type="ECO:0000313" key="7">
    <source>
        <dbReference type="Proteomes" id="UP000636110"/>
    </source>
</evidence>
<feature type="transmembrane region" description="Helical" evidence="5">
    <location>
        <begin position="495"/>
        <end position="516"/>
    </location>
</feature>
<accession>A0ABR6EZR4</accession>